<dbReference type="eggNOG" id="ENOG502ZGS8">
    <property type="taxonomic scope" value="Bacteria"/>
</dbReference>
<dbReference type="Pfam" id="PF16271">
    <property type="entry name" value="DUF4924"/>
    <property type="match status" value="1"/>
</dbReference>
<dbReference type="EMBL" id="CM001167">
    <property type="protein sequence ID" value="EGJ71130.1"/>
    <property type="molecule type" value="Genomic_DNA"/>
</dbReference>
<dbReference type="Proteomes" id="UP000018439">
    <property type="component" value="Chromosome"/>
</dbReference>
<dbReference type="AlphaFoldDB" id="F3ZU29"/>
<dbReference type="OrthoDB" id="1095125at2"/>
<evidence type="ECO:0008006" key="3">
    <source>
        <dbReference type="Google" id="ProtNLM"/>
    </source>
</evidence>
<organism evidence="1 2">
    <name type="scientific">Bacteroides coprosuis DSM 18011</name>
    <dbReference type="NCBI Taxonomy" id="679937"/>
    <lineage>
        <taxon>Bacteria</taxon>
        <taxon>Pseudomonadati</taxon>
        <taxon>Bacteroidota</taxon>
        <taxon>Bacteroidia</taxon>
        <taxon>Bacteroidales</taxon>
        <taxon>Bacteroidaceae</taxon>
        <taxon>Bacteroides</taxon>
    </lineage>
</organism>
<proteinExistence type="predicted"/>
<protein>
    <recommendedName>
        <fullName evidence="3">DUF4924 domain-containing protein</fullName>
    </recommendedName>
</protein>
<evidence type="ECO:0000313" key="1">
    <source>
        <dbReference type="EMBL" id="EGJ71130.1"/>
    </source>
</evidence>
<dbReference type="HOGENOM" id="CLU_1493377_0_0_10"/>
<evidence type="ECO:0000313" key="2">
    <source>
        <dbReference type="Proteomes" id="UP000018439"/>
    </source>
</evidence>
<keyword evidence="2" id="KW-1185">Reference proteome</keyword>
<dbReference type="STRING" id="679937.Bcop_0922"/>
<sequence length="182" mass="21420">MFKIAKKLKQKNIAEYLIYMWQIEDMIRAYSLDIDLIEKELINPSVVSLEEQEEEKQWYKELVEMMYSEGVKEKGHLQINQNTIIILTDLHNELISCTKYPFYNTSYYKALPFIVELRAINKDEKKSDIEICFDALYGVMLLRLQKKEITPDTEKAVNAISGFIATLAHYFEKDKAGELKFD</sequence>
<name>F3ZU29_9BACE</name>
<accession>F3ZU29</accession>
<gene>
    <name evidence="1" type="ORF">Bcop_0922</name>
</gene>
<reference evidence="1 2" key="1">
    <citation type="journal article" date="2011" name="Stand. Genomic Sci.">
        <title>Non-contiguous finished genome sequence of Bacteroides coprosuis type strain (PC139).</title>
        <authorList>
            <person name="Land M."/>
            <person name="Held B."/>
            <person name="Gronow S."/>
            <person name="Abt B."/>
            <person name="Lucas S."/>
            <person name="Del Rio T.G."/>
            <person name="Nolan M."/>
            <person name="Tice H."/>
            <person name="Cheng J.F."/>
            <person name="Pitluck S."/>
            <person name="Liolios K."/>
            <person name="Pagani I."/>
            <person name="Ivanova N."/>
            <person name="Mavromatis K."/>
            <person name="Mikhailova N."/>
            <person name="Pati A."/>
            <person name="Tapia R."/>
            <person name="Han C."/>
            <person name="Goodwin L."/>
            <person name="Chen A."/>
            <person name="Palaniappan K."/>
            <person name="Hauser L."/>
            <person name="Brambilla E.M."/>
            <person name="Rohde M."/>
            <person name="Goker M."/>
            <person name="Detter J.C."/>
            <person name="Woyke T."/>
            <person name="Bristow J."/>
            <person name="Eisen J.A."/>
            <person name="Markowitz V."/>
            <person name="Hugenholtz P."/>
            <person name="Kyrpides N.C."/>
            <person name="Klenk H.P."/>
            <person name="Lapidus A."/>
        </authorList>
    </citation>
    <scope>NUCLEOTIDE SEQUENCE [LARGE SCALE GENOMIC DNA]</scope>
    <source>
        <strain evidence="1 2">DSM 18011</strain>
    </source>
</reference>
<dbReference type="InterPro" id="IPR032574">
    <property type="entry name" value="DUF4924"/>
</dbReference>